<dbReference type="Gene3D" id="2.120.10.30">
    <property type="entry name" value="TolB, C-terminal domain"/>
    <property type="match status" value="1"/>
</dbReference>
<feature type="coiled-coil region" evidence="3">
    <location>
        <begin position="324"/>
        <end position="358"/>
    </location>
</feature>
<dbReference type="GO" id="GO:0000209">
    <property type="term" value="P:protein polyubiquitination"/>
    <property type="evidence" value="ECO:0007669"/>
    <property type="project" value="TreeGrafter"/>
</dbReference>
<dbReference type="PANTHER" id="PTHR24104">
    <property type="entry name" value="E3 UBIQUITIN-PROTEIN LIGASE NHLRC1-RELATED"/>
    <property type="match status" value="1"/>
</dbReference>
<dbReference type="InterPro" id="IPR011029">
    <property type="entry name" value="DEATH-like_dom_sf"/>
</dbReference>
<dbReference type="PROSITE" id="PS50168">
    <property type="entry name" value="DED"/>
    <property type="match status" value="1"/>
</dbReference>
<dbReference type="GO" id="GO:0042981">
    <property type="term" value="P:regulation of apoptotic process"/>
    <property type="evidence" value="ECO:0007669"/>
    <property type="project" value="InterPro"/>
</dbReference>
<dbReference type="CDD" id="cd00045">
    <property type="entry name" value="DED"/>
    <property type="match status" value="1"/>
</dbReference>
<dbReference type="AlphaFoldDB" id="A0A8K0A7Q0"/>
<keyword evidence="1" id="KW-0677">Repeat</keyword>
<evidence type="ECO:0000313" key="6">
    <source>
        <dbReference type="EMBL" id="CAH1268957.1"/>
    </source>
</evidence>
<reference evidence="6" key="1">
    <citation type="submission" date="2022-01" db="EMBL/GenBank/DDBJ databases">
        <authorList>
            <person name="Braso-Vives M."/>
        </authorList>
    </citation>
    <scope>NUCLEOTIDE SEQUENCE</scope>
</reference>
<dbReference type="FunFam" id="2.120.10.30:FF:000064">
    <property type="entry name" value="Uncharacterized protein"/>
    <property type="match status" value="1"/>
</dbReference>
<evidence type="ECO:0000259" key="5">
    <source>
        <dbReference type="PROSITE" id="PS50168"/>
    </source>
</evidence>
<dbReference type="InterPro" id="IPR001258">
    <property type="entry name" value="NHL_repeat"/>
</dbReference>
<dbReference type="Proteomes" id="UP000838412">
    <property type="component" value="Chromosome 7"/>
</dbReference>
<dbReference type="EMBL" id="OV696692">
    <property type="protein sequence ID" value="CAH1268957.1"/>
    <property type="molecule type" value="Genomic_DNA"/>
</dbReference>
<dbReference type="Pfam" id="PF01436">
    <property type="entry name" value="NHL"/>
    <property type="match status" value="2"/>
</dbReference>
<keyword evidence="3" id="KW-0175">Coiled coil</keyword>
<evidence type="ECO:0000256" key="4">
    <source>
        <dbReference type="SAM" id="MobiDB-lite"/>
    </source>
</evidence>
<organism evidence="6 7">
    <name type="scientific">Branchiostoma lanceolatum</name>
    <name type="common">Common lancelet</name>
    <name type="synonym">Amphioxus lanceolatum</name>
    <dbReference type="NCBI Taxonomy" id="7740"/>
    <lineage>
        <taxon>Eukaryota</taxon>
        <taxon>Metazoa</taxon>
        <taxon>Chordata</taxon>
        <taxon>Cephalochordata</taxon>
        <taxon>Leptocardii</taxon>
        <taxon>Amphioxiformes</taxon>
        <taxon>Branchiostomatidae</taxon>
        <taxon>Branchiostoma</taxon>
    </lineage>
</organism>
<dbReference type="GO" id="GO:0043161">
    <property type="term" value="P:proteasome-mediated ubiquitin-dependent protein catabolic process"/>
    <property type="evidence" value="ECO:0007669"/>
    <property type="project" value="TreeGrafter"/>
</dbReference>
<proteinExistence type="predicted"/>
<evidence type="ECO:0000256" key="2">
    <source>
        <dbReference type="PROSITE-ProRule" id="PRU00504"/>
    </source>
</evidence>
<dbReference type="Pfam" id="PF20694">
    <property type="entry name" value="TRADD-like_N"/>
    <property type="match status" value="1"/>
</dbReference>
<accession>A0A8K0A7Q0</accession>
<feature type="repeat" description="NHL" evidence="2">
    <location>
        <begin position="605"/>
        <end position="648"/>
    </location>
</feature>
<feature type="domain" description="DED" evidence="5">
    <location>
        <begin position="18"/>
        <end position="91"/>
    </location>
</feature>
<dbReference type="InterPro" id="IPR011042">
    <property type="entry name" value="6-blade_b-propeller_TolB-like"/>
</dbReference>
<dbReference type="SUPFAM" id="SSF47986">
    <property type="entry name" value="DEATH domain"/>
    <property type="match status" value="1"/>
</dbReference>
<evidence type="ECO:0000256" key="1">
    <source>
        <dbReference type="ARBA" id="ARBA00022737"/>
    </source>
</evidence>
<gene>
    <name evidence="6" type="primary">TRIM3</name>
    <name evidence="6" type="ORF">BLAG_LOCUS21732</name>
</gene>
<protein>
    <submittedName>
        <fullName evidence="6">TRIM3 protein</fullName>
    </submittedName>
</protein>
<dbReference type="Gene3D" id="1.10.533.10">
    <property type="entry name" value="Death Domain, Fas"/>
    <property type="match status" value="1"/>
</dbReference>
<feature type="region of interest" description="Disordered" evidence="4">
    <location>
        <begin position="98"/>
        <end position="122"/>
    </location>
</feature>
<dbReference type="GO" id="GO:0061630">
    <property type="term" value="F:ubiquitin protein ligase activity"/>
    <property type="evidence" value="ECO:0007669"/>
    <property type="project" value="TreeGrafter"/>
</dbReference>
<evidence type="ECO:0000313" key="7">
    <source>
        <dbReference type="Proteomes" id="UP000838412"/>
    </source>
</evidence>
<evidence type="ECO:0000256" key="3">
    <source>
        <dbReference type="SAM" id="Coils"/>
    </source>
</evidence>
<feature type="repeat" description="NHL" evidence="2">
    <location>
        <begin position="423"/>
        <end position="463"/>
    </location>
</feature>
<name>A0A8K0A7Q0_BRALA</name>
<dbReference type="PANTHER" id="PTHR24104:SF50">
    <property type="entry name" value="SMP-30_GLUCONOLACTONASE_LRE-LIKE REGION DOMAIN-CONTAINING PROTEIN"/>
    <property type="match status" value="1"/>
</dbReference>
<dbReference type="PROSITE" id="PS51125">
    <property type="entry name" value="NHL"/>
    <property type="match status" value="2"/>
</dbReference>
<keyword evidence="7" id="KW-1185">Reference proteome</keyword>
<dbReference type="Pfam" id="PF01335">
    <property type="entry name" value="DED"/>
    <property type="match status" value="1"/>
</dbReference>
<dbReference type="InterPro" id="IPR050952">
    <property type="entry name" value="TRIM-NHL_E3_ligases"/>
</dbReference>
<dbReference type="InterPro" id="IPR001875">
    <property type="entry name" value="DED_dom"/>
</dbReference>
<dbReference type="OrthoDB" id="10039644at2759"/>
<dbReference type="SMART" id="SM00031">
    <property type="entry name" value="DED"/>
    <property type="match status" value="1"/>
</dbReference>
<sequence>MASSTASTITETDRRHFAFMKTLINISDELSPGETANVKLFCSHLFPSAKLQKMKRAVDVFIALKQIGKLDQDNLEFIQEILNLIGRADIIGNDLHAYQPPDREIPENPEVQPGTSSENEDEESVYLTVNGYNRMIQETVNRHRASIAHVCRCNRSQVKFRGYKKGKSILVQFSVPRQTMALLRLTAEHSDPRLAFMGVKSLQIGKESPIAVTRNDLIYDMQDHFAAKNSLPMDDMCIGCSTFSGQQRLPCNRSFLAALNLFSETLPLHMQAAESLEYQGFSYSLVQALAKRDATREHKVRRTIQSLKGKEIEYDTFMTMRSRLKLAESRTKDLEETVAVLKRELQRAIKNKELAEKVAARKIGYTGEKPQGGWLSLQESTKAATEKTLVGTDESALLEYDTKEMALAAREVEGPKKKERITFGGKGSEPGKFVFPRGVVMSPRNEICVADGDNRRVQILTNRGVHLHQFSIVLPGTGGGTMRPEDITVDQNGNLWLVGSHGSDDYVVHYTTDGRPLFKFSLPYTGRLRGIAVNARSDQVIVTERDGINAALKVFKPDGTLVNEFGRDLGMIYPRYIAIANDGNILASDWDTHYVYVFDNTGHFQFKFGGPGSEEGRLSEPHGVCTDSLGNIIVADRGNNRVELFTNRGEFIRHIATDLASPNGVTTGQGNELVVTCWDNTVTIFPDF</sequence>
<dbReference type="InterPro" id="IPR049341">
    <property type="entry name" value="TRADD-like_N"/>
</dbReference>
<dbReference type="SUPFAM" id="SSF101898">
    <property type="entry name" value="NHL repeat"/>
    <property type="match status" value="1"/>
</dbReference>